<dbReference type="STRING" id="218140.BPSY_0153"/>
<dbReference type="InterPro" id="IPR004839">
    <property type="entry name" value="Aminotransferase_I/II_large"/>
</dbReference>
<dbReference type="Gene3D" id="3.40.640.10">
    <property type="entry name" value="Type I PLP-dependent aspartate aminotransferase-like (Major domain)"/>
    <property type="match status" value="1"/>
</dbReference>
<gene>
    <name evidence="8" type="ORF">BPSY_0153</name>
</gene>
<evidence type="ECO:0000256" key="5">
    <source>
        <dbReference type="ARBA" id="ARBA00022898"/>
    </source>
</evidence>
<dbReference type="InterPro" id="IPR015422">
    <property type="entry name" value="PyrdxlP-dep_Trfase_small"/>
</dbReference>
<reference evidence="8 9" key="1">
    <citation type="submission" date="2014-03" db="EMBL/GenBank/DDBJ databases">
        <title>Genomics of Bifidobacteria.</title>
        <authorList>
            <person name="Ventura M."/>
            <person name="Milani C."/>
            <person name="Lugli G.A."/>
        </authorList>
    </citation>
    <scope>NUCLEOTIDE SEQUENCE [LARGE SCALE GENOMIC DNA]</scope>
    <source>
        <strain evidence="8 9">LMG 21775</strain>
    </source>
</reference>
<feature type="domain" description="Aminotransferase class I/classII large" evidence="7">
    <location>
        <begin position="24"/>
        <end position="363"/>
    </location>
</feature>
<dbReference type="EMBL" id="JGZI01000002">
    <property type="protein sequence ID" value="KFI84275.1"/>
    <property type="molecule type" value="Genomic_DNA"/>
</dbReference>
<evidence type="ECO:0000256" key="6">
    <source>
        <dbReference type="RuleBase" id="RU000481"/>
    </source>
</evidence>
<dbReference type="eggNOG" id="COG0436">
    <property type="taxonomic scope" value="Bacteria"/>
</dbReference>
<dbReference type="RefSeq" id="WP_033495995.1">
    <property type="nucleotide sequence ID" value="NZ_JGZI01000002.1"/>
</dbReference>
<comment type="caution">
    <text evidence="8">The sequence shown here is derived from an EMBL/GenBank/DDBJ whole genome shotgun (WGS) entry which is preliminary data.</text>
</comment>
<dbReference type="Proteomes" id="UP000029050">
    <property type="component" value="Unassembled WGS sequence"/>
</dbReference>
<evidence type="ECO:0000256" key="2">
    <source>
        <dbReference type="ARBA" id="ARBA00007441"/>
    </source>
</evidence>
<dbReference type="PANTHER" id="PTHR46383">
    <property type="entry name" value="ASPARTATE AMINOTRANSFERASE"/>
    <property type="match status" value="1"/>
</dbReference>
<dbReference type="InterPro" id="IPR050596">
    <property type="entry name" value="AspAT/PAT-like"/>
</dbReference>
<evidence type="ECO:0000313" key="8">
    <source>
        <dbReference type="EMBL" id="KFI84275.1"/>
    </source>
</evidence>
<evidence type="ECO:0000256" key="3">
    <source>
        <dbReference type="ARBA" id="ARBA00022576"/>
    </source>
</evidence>
<keyword evidence="9" id="KW-1185">Reference proteome</keyword>
<dbReference type="PANTHER" id="PTHR46383:SF1">
    <property type="entry name" value="ASPARTATE AMINOTRANSFERASE"/>
    <property type="match status" value="1"/>
</dbReference>
<keyword evidence="5" id="KW-0663">Pyridoxal phosphate</keyword>
<dbReference type="AlphaFoldDB" id="A0A087CLX5"/>
<comment type="similarity">
    <text evidence="2 6">Belongs to the class-I pyridoxal-phosphate-dependent aminotransferase family.</text>
</comment>
<dbReference type="InterPro" id="IPR004838">
    <property type="entry name" value="NHTrfase_class1_PyrdxlP-BS"/>
</dbReference>
<evidence type="ECO:0000313" key="9">
    <source>
        <dbReference type="Proteomes" id="UP000029050"/>
    </source>
</evidence>
<proteinExistence type="inferred from homology"/>
<dbReference type="SUPFAM" id="SSF53383">
    <property type="entry name" value="PLP-dependent transferases"/>
    <property type="match status" value="1"/>
</dbReference>
<dbReference type="PROSITE" id="PS00105">
    <property type="entry name" value="AA_TRANSFER_CLASS_1"/>
    <property type="match status" value="1"/>
</dbReference>
<dbReference type="GO" id="GO:0030170">
    <property type="term" value="F:pyridoxal phosphate binding"/>
    <property type="evidence" value="ECO:0007669"/>
    <property type="project" value="InterPro"/>
</dbReference>
<dbReference type="EC" id="2.6.1.-" evidence="6"/>
<evidence type="ECO:0000256" key="1">
    <source>
        <dbReference type="ARBA" id="ARBA00001933"/>
    </source>
</evidence>
<dbReference type="GO" id="GO:0006520">
    <property type="term" value="P:amino acid metabolic process"/>
    <property type="evidence" value="ECO:0007669"/>
    <property type="project" value="InterPro"/>
</dbReference>
<comment type="cofactor">
    <cofactor evidence="1 6">
        <name>pyridoxal 5'-phosphate</name>
        <dbReference type="ChEBI" id="CHEBI:597326"/>
    </cofactor>
</comment>
<dbReference type="Pfam" id="PF00155">
    <property type="entry name" value="Aminotran_1_2"/>
    <property type="match status" value="1"/>
</dbReference>
<dbReference type="CDD" id="cd00609">
    <property type="entry name" value="AAT_like"/>
    <property type="match status" value="1"/>
</dbReference>
<dbReference type="InterPro" id="IPR015421">
    <property type="entry name" value="PyrdxlP-dep_Trfase_major"/>
</dbReference>
<accession>A0A087CLX5</accession>
<name>A0A087CLX5_9BIFI</name>
<dbReference type="InterPro" id="IPR015424">
    <property type="entry name" value="PyrdxlP-dep_Trfase"/>
</dbReference>
<sequence length="416" mass="45155">MVTKSATLVMNEMMQHAAEQGRPVINLGFGESGLPVLPVLRGILSDDSARNAYPAVEGSAAVRTALSSYFTRRGIPADPGHCLMAPGSKALLFALMQALKGDIVLPRPSWVTYAAQSTMLDKRIIWVDAPESAGGVPDPALLPAALENARRRGLNPTTLLLTSPDNPSGTVAGRSVIEALLRIAREQKLFIISDEIYRDLAYDHIHFTSPAELAPERTFVTTGLSKSMALGGWRIGAARFPQNDLGDRIMREVIGTASEIWSGMPIFLEPVAEYCFSEPADVLKRVAASRLLHQRVSTEMHRIMVEAGASCRAPSGAFYIYPTFQGSSFARSLDVTDDTSLSRVLFEHFGIAVLPGSAFGDLPERMGLRVVTSMIYGDSDEERLDTLYSSDPLESDSVRNGLERVRDVFLGVPSKG</sequence>
<dbReference type="GO" id="GO:0008483">
    <property type="term" value="F:transaminase activity"/>
    <property type="evidence" value="ECO:0007669"/>
    <property type="project" value="UniProtKB-KW"/>
</dbReference>
<organism evidence="8 9">
    <name type="scientific">Bifidobacterium psychraerophilum</name>
    <dbReference type="NCBI Taxonomy" id="218140"/>
    <lineage>
        <taxon>Bacteria</taxon>
        <taxon>Bacillati</taxon>
        <taxon>Actinomycetota</taxon>
        <taxon>Actinomycetes</taxon>
        <taxon>Bifidobacteriales</taxon>
        <taxon>Bifidobacteriaceae</taxon>
        <taxon>Bifidobacterium</taxon>
    </lineage>
</organism>
<protein>
    <recommendedName>
        <fullName evidence="6">Aminotransferase</fullName>
        <ecNumber evidence="6">2.6.1.-</ecNumber>
    </recommendedName>
</protein>
<dbReference type="Gene3D" id="3.90.1150.10">
    <property type="entry name" value="Aspartate Aminotransferase, domain 1"/>
    <property type="match status" value="1"/>
</dbReference>
<dbReference type="GeneID" id="98299394"/>
<keyword evidence="4 6" id="KW-0808">Transferase</keyword>
<keyword evidence="3 6" id="KW-0032">Aminotransferase</keyword>
<evidence type="ECO:0000256" key="4">
    <source>
        <dbReference type="ARBA" id="ARBA00022679"/>
    </source>
</evidence>
<evidence type="ECO:0000259" key="7">
    <source>
        <dbReference type="Pfam" id="PF00155"/>
    </source>
</evidence>